<dbReference type="SMART" id="SM00873">
    <property type="entry name" value="B3_4"/>
    <property type="match status" value="1"/>
</dbReference>
<dbReference type="AlphaFoldDB" id="A0A263BWT1"/>
<evidence type="ECO:0000313" key="3">
    <source>
        <dbReference type="Proteomes" id="UP000217083"/>
    </source>
</evidence>
<dbReference type="RefSeq" id="WP_094920263.1">
    <property type="nucleotide sequence ID" value="NZ_NPIA01000001.1"/>
</dbReference>
<protein>
    <recommendedName>
        <fullName evidence="1">B3/B4 tRNA-binding domain-containing protein</fullName>
    </recommendedName>
</protein>
<comment type="caution">
    <text evidence="2">The sequence shown here is derived from an EMBL/GenBank/DDBJ whole genome shotgun (WGS) entry which is preliminary data.</text>
</comment>
<gene>
    <name evidence="2" type="ORF">CIB95_00150</name>
</gene>
<dbReference type="SUPFAM" id="SSF56037">
    <property type="entry name" value="PheT/TilS domain"/>
    <property type="match status" value="1"/>
</dbReference>
<dbReference type="Pfam" id="PF03483">
    <property type="entry name" value="B3_4"/>
    <property type="match status" value="1"/>
</dbReference>
<dbReference type="InterPro" id="IPR020825">
    <property type="entry name" value="Phe-tRNA_synthase-like_B3/B4"/>
</dbReference>
<dbReference type="Proteomes" id="UP000217083">
    <property type="component" value="Unassembled WGS sequence"/>
</dbReference>
<evidence type="ECO:0000313" key="2">
    <source>
        <dbReference type="EMBL" id="OZM58028.1"/>
    </source>
</evidence>
<dbReference type="GO" id="GO:0003723">
    <property type="term" value="F:RNA binding"/>
    <property type="evidence" value="ECO:0007669"/>
    <property type="project" value="InterPro"/>
</dbReference>
<accession>A0A263BWT1</accession>
<evidence type="ECO:0000259" key="1">
    <source>
        <dbReference type="SMART" id="SM00873"/>
    </source>
</evidence>
<reference evidence="3" key="1">
    <citation type="submission" date="2017-08" db="EMBL/GenBank/DDBJ databases">
        <authorList>
            <person name="Huang Z."/>
        </authorList>
    </citation>
    <scope>NUCLEOTIDE SEQUENCE [LARGE SCALE GENOMIC DNA]</scope>
    <source>
        <strain evidence="3">SA5d-4</strain>
    </source>
</reference>
<organism evidence="2 3">
    <name type="scientific">Lottiidibacillus patelloidae</name>
    <dbReference type="NCBI Taxonomy" id="2670334"/>
    <lineage>
        <taxon>Bacteria</taxon>
        <taxon>Bacillati</taxon>
        <taxon>Bacillota</taxon>
        <taxon>Bacilli</taxon>
        <taxon>Bacillales</taxon>
        <taxon>Bacillaceae</taxon>
        <taxon>Lottiidibacillus</taxon>
    </lineage>
</organism>
<dbReference type="PANTHER" id="PTHR39209">
    <property type="match status" value="1"/>
</dbReference>
<reference evidence="2 3" key="2">
    <citation type="submission" date="2017-09" db="EMBL/GenBank/DDBJ databases">
        <title>Bacillus patelloidae sp. nov., isolated from the intestinal tract of a marine limpet.</title>
        <authorList>
            <person name="Liu R."/>
            <person name="Dong C."/>
            <person name="Shao Z."/>
        </authorList>
    </citation>
    <scope>NUCLEOTIDE SEQUENCE [LARGE SCALE GENOMIC DNA]</scope>
    <source>
        <strain evidence="2 3">SA5d-4</strain>
    </source>
</reference>
<feature type="domain" description="B3/B4 tRNA-binding" evidence="1">
    <location>
        <begin position="61"/>
        <end position="211"/>
    </location>
</feature>
<dbReference type="InterPro" id="IPR005146">
    <property type="entry name" value="B3/B4_tRNA-bd"/>
</dbReference>
<dbReference type="PANTHER" id="PTHR39209:SF2">
    <property type="entry name" value="CYTOPLASMIC PROTEIN"/>
    <property type="match status" value="1"/>
</dbReference>
<dbReference type="EMBL" id="NPIA01000001">
    <property type="protein sequence ID" value="OZM58028.1"/>
    <property type="molecule type" value="Genomic_DNA"/>
</dbReference>
<name>A0A263BWT1_9BACI</name>
<keyword evidence="3" id="KW-1185">Reference proteome</keyword>
<sequence length="222" mass="25081">MIKITDDIKEKLPRFKIGVIEYDDITISETPKMIKGRLQFFEQSLQFELETKAISEYPSLMEWRTIFKQVGTDPSKYRPSSEALYRRVKKGNSIITDNSAIDINNFFSLQYAIPFGIYNKDIIQEPVILSIGGEDSQYDALNGRLVNMGGKLVSSDAVGPFGSPIVDSKRTMITTDTTRALQIIYFTPSISNEHATEMLRAVEKMFIQVHGGHVIKSEVVES</sequence>
<proteinExistence type="predicted"/>
<dbReference type="GO" id="GO:0004826">
    <property type="term" value="F:phenylalanine-tRNA ligase activity"/>
    <property type="evidence" value="ECO:0007669"/>
    <property type="project" value="InterPro"/>
</dbReference>
<dbReference type="Gene3D" id="3.50.40.10">
    <property type="entry name" value="Phenylalanyl-trna Synthetase, Chain B, domain 3"/>
    <property type="match status" value="1"/>
</dbReference>